<evidence type="ECO:0000256" key="4">
    <source>
        <dbReference type="ARBA" id="ARBA00022478"/>
    </source>
</evidence>
<sequence>MEILNGFQMPKKVVQLSVNEDGTYGKYEAQPFERGFGTTIGHALRRTLLSSIEGAAITAVRIEGVPHEFMSVPGIVEDVTDIILNIKKIPLKMHGHAPRMIRINKTGEGVVTSADIETDSNVEILDKNVHIATLDKGVTLNMEMRVKVNRGFVPAEFNHDEDLPIGFIPVDSSHSPIKKVHYEVLPARVGRRTDYDKLVMEVYTNGSIHPEDAIAYAAKLLKDQFSLFINFEEVEEDIEETPVEDEKNNELLEKLNTSIDELELSVRAYNCLKNAGIKTIGELVQKTESEVLKIKNFGKITLTELKKVLEGMGLTFGMDVKDLLEKNK</sequence>
<dbReference type="Pfam" id="PF01000">
    <property type="entry name" value="RNA_pol_A_bac"/>
    <property type="match status" value="1"/>
</dbReference>
<dbReference type="GO" id="GO:0003899">
    <property type="term" value="F:DNA-directed RNA polymerase activity"/>
    <property type="evidence" value="ECO:0007669"/>
    <property type="project" value="UniProtKB-UniRule"/>
</dbReference>
<evidence type="ECO:0000256" key="8">
    <source>
        <dbReference type="ARBA" id="ARBA00032524"/>
    </source>
</evidence>
<keyword evidence="7 11" id="KW-0804">Transcription</keyword>
<feature type="domain" description="DNA-directed RNA polymerase RpoA/D/Rpb3-type" evidence="12">
    <location>
        <begin position="24"/>
        <end position="231"/>
    </location>
</feature>
<evidence type="ECO:0000256" key="3">
    <source>
        <dbReference type="ARBA" id="ARBA00015972"/>
    </source>
</evidence>
<keyword evidence="6 11" id="KW-0548">Nucleotidyltransferase</keyword>
<dbReference type="NCBIfam" id="NF003513">
    <property type="entry name" value="PRK05182.1-2"/>
    <property type="match status" value="1"/>
</dbReference>
<dbReference type="SUPFAM" id="SSF55257">
    <property type="entry name" value="RBP11-like subunits of RNA polymerase"/>
    <property type="match status" value="1"/>
</dbReference>
<organism evidence="13 14">
    <name type="scientific">Thermotomaculum hydrothermale</name>
    <dbReference type="NCBI Taxonomy" id="981385"/>
    <lineage>
        <taxon>Bacteria</taxon>
        <taxon>Pseudomonadati</taxon>
        <taxon>Acidobacteriota</taxon>
        <taxon>Holophagae</taxon>
        <taxon>Thermotomaculales</taxon>
        <taxon>Thermotomaculaceae</taxon>
        <taxon>Thermotomaculum</taxon>
    </lineage>
</organism>
<dbReference type="NCBIfam" id="NF003519">
    <property type="entry name" value="PRK05182.2-5"/>
    <property type="match status" value="1"/>
</dbReference>
<dbReference type="EMBL" id="AP017470">
    <property type="protein sequence ID" value="BBB32903.1"/>
    <property type="molecule type" value="Genomic_DNA"/>
</dbReference>
<dbReference type="SMART" id="SM00662">
    <property type="entry name" value="RPOLD"/>
    <property type="match status" value="1"/>
</dbReference>
<dbReference type="Proteomes" id="UP000595564">
    <property type="component" value="Chromosome"/>
</dbReference>
<dbReference type="SUPFAM" id="SSF56553">
    <property type="entry name" value="Insert subdomain of RNA polymerase alpha subunit"/>
    <property type="match status" value="1"/>
</dbReference>
<feature type="region of interest" description="Alpha N-terminal domain (alpha-NTD)" evidence="11">
    <location>
        <begin position="1"/>
        <end position="232"/>
    </location>
</feature>
<dbReference type="InterPro" id="IPR011260">
    <property type="entry name" value="RNAP_asu_C"/>
</dbReference>
<evidence type="ECO:0000313" key="13">
    <source>
        <dbReference type="EMBL" id="BBB32903.1"/>
    </source>
</evidence>
<dbReference type="GO" id="GO:0005737">
    <property type="term" value="C:cytoplasm"/>
    <property type="evidence" value="ECO:0007669"/>
    <property type="project" value="UniProtKB-ARBA"/>
</dbReference>
<dbReference type="RefSeq" id="WP_201327205.1">
    <property type="nucleotide sequence ID" value="NZ_AP017470.1"/>
</dbReference>
<dbReference type="AlphaFoldDB" id="A0A7R6PNK9"/>
<dbReference type="GO" id="GO:0046983">
    <property type="term" value="F:protein dimerization activity"/>
    <property type="evidence" value="ECO:0007669"/>
    <property type="project" value="InterPro"/>
</dbReference>
<dbReference type="GO" id="GO:0003677">
    <property type="term" value="F:DNA binding"/>
    <property type="evidence" value="ECO:0007669"/>
    <property type="project" value="UniProtKB-UniRule"/>
</dbReference>
<dbReference type="Pfam" id="PF01193">
    <property type="entry name" value="RNA_pol_L"/>
    <property type="match status" value="1"/>
</dbReference>
<proteinExistence type="inferred from homology"/>
<comment type="domain">
    <text evidence="11">The N-terminal domain is essential for RNAP assembly and basal transcription, whereas the C-terminal domain is involved in interaction with transcriptional regulators and with upstream promoter elements.</text>
</comment>
<dbReference type="InterPro" id="IPR036603">
    <property type="entry name" value="RBP11-like"/>
</dbReference>
<reference evidence="13 14" key="1">
    <citation type="journal article" date="2012" name="Extremophiles">
        <title>Thermotomaculum hydrothermale gen. nov., sp. nov., a novel heterotrophic thermophile within the phylum Acidobacteria from a deep-sea hydrothermal vent chimney in the Southern Okinawa Trough.</title>
        <authorList>
            <person name="Izumi H."/>
            <person name="Nunoura T."/>
            <person name="Miyazaki M."/>
            <person name="Mino S."/>
            <person name="Toki T."/>
            <person name="Takai K."/>
            <person name="Sako Y."/>
            <person name="Sawabe T."/>
            <person name="Nakagawa S."/>
        </authorList>
    </citation>
    <scope>NUCLEOTIDE SEQUENCE [LARGE SCALE GENOMIC DNA]</scope>
    <source>
        <strain evidence="13 14">AC55</strain>
    </source>
</reference>
<evidence type="ECO:0000256" key="6">
    <source>
        <dbReference type="ARBA" id="ARBA00022695"/>
    </source>
</evidence>
<gene>
    <name evidence="11 13" type="primary">rpoA</name>
    <name evidence="13" type="ORF">TTHT_1391</name>
</gene>
<dbReference type="Gene3D" id="3.30.1360.10">
    <property type="entry name" value="RNA polymerase, RBP11-like subunit"/>
    <property type="match status" value="1"/>
</dbReference>
<evidence type="ECO:0000256" key="7">
    <source>
        <dbReference type="ARBA" id="ARBA00023163"/>
    </source>
</evidence>
<dbReference type="SUPFAM" id="SSF47789">
    <property type="entry name" value="C-terminal domain of RNA polymerase alpha subunit"/>
    <property type="match status" value="1"/>
</dbReference>
<dbReference type="InterPro" id="IPR011263">
    <property type="entry name" value="DNA-dir_RNA_pol_RpoA/D/Rpb3"/>
</dbReference>
<dbReference type="GO" id="GO:0000428">
    <property type="term" value="C:DNA-directed RNA polymerase complex"/>
    <property type="evidence" value="ECO:0007669"/>
    <property type="project" value="UniProtKB-KW"/>
</dbReference>
<evidence type="ECO:0000313" key="14">
    <source>
        <dbReference type="Proteomes" id="UP000595564"/>
    </source>
</evidence>
<evidence type="ECO:0000256" key="5">
    <source>
        <dbReference type="ARBA" id="ARBA00022679"/>
    </source>
</evidence>
<evidence type="ECO:0000256" key="9">
    <source>
        <dbReference type="ARBA" id="ARBA00033070"/>
    </source>
</evidence>
<comment type="function">
    <text evidence="11">DNA-dependent RNA polymerase catalyzes the transcription of DNA into RNA using the four ribonucleoside triphosphates as substrates.</text>
</comment>
<dbReference type="InterPro" id="IPR011773">
    <property type="entry name" value="DNA-dir_RpoA"/>
</dbReference>
<protein>
    <recommendedName>
        <fullName evidence="3 11">DNA-directed RNA polymerase subunit alpha</fullName>
        <shortName evidence="11">RNAP subunit alpha</shortName>
        <ecNumber evidence="2 11">2.7.7.6</ecNumber>
    </recommendedName>
    <alternativeName>
        <fullName evidence="9 11">RNA polymerase subunit alpha</fullName>
    </alternativeName>
    <alternativeName>
        <fullName evidence="8 11">Transcriptase subunit alpha</fullName>
    </alternativeName>
</protein>
<comment type="subunit">
    <text evidence="11">Homodimer. The RNAP catalytic core consists of 2 alpha, 1 beta, 1 beta' and 1 omega subunit. When a sigma factor is associated with the core the holoenzyme is formed, which can initiate transcription.</text>
</comment>
<keyword evidence="5 11" id="KW-0808">Transferase</keyword>
<dbReference type="GO" id="GO:0006351">
    <property type="term" value="P:DNA-templated transcription"/>
    <property type="evidence" value="ECO:0007669"/>
    <property type="project" value="UniProtKB-UniRule"/>
</dbReference>
<keyword evidence="4 11" id="KW-0240">DNA-directed RNA polymerase</keyword>
<dbReference type="InterPro" id="IPR011262">
    <property type="entry name" value="DNA-dir_RNA_pol_insert"/>
</dbReference>
<evidence type="ECO:0000256" key="11">
    <source>
        <dbReference type="HAMAP-Rule" id="MF_00059"/>
    </source>
</evidence>
<evidence type="ECO:0000259" key="12">
    <source>
        <dbReference type="SMART" id="SM00662"/>
    </source>
</evidence>
<dbReference type="CDD" id="cd06928">
    <property type="entry name" value="RNAP_alpha_NTD"/>
    <property type="match status" value="1"/>
</dbReference>
<feature type="region of interest" description="Alpha C-terminal domain (alpha-CTD)" evidence="11">
    <location>
        <begin position="252"/>
        <end position="328"/>
    </location>
</feature>
<name>A0A7R6PNK9_9BACT</name>
<dbReference type="Pfam" id="PF03118">
    <property type="entry name" value="RNA_pol_A_CTD"/>
    <property type="match status" value="1"/>
</dbReference>
<dbReference type="EC" id="2.7.7.6" evidence="2 11"/>
<dbReference type="InterPro" id="IPR036643">
    <property type="entry name" value="RNApol_insert_sf"/>
</dbReference>
<dbReference type="Gene3D" id="2.170.120.12">
    <property type="entry name" value="DNA-directed RNA polymerase, insert domain"/>
    <property type="match status" value="1"/>
</dbReference>
<evidence type="ECO:0000256" key="10">
    <source>
        <dbReference type="ARBA" id="ARBA00048552"/>
    </source>
</evidence>
<dbReference type="NCBIfam" id="TIGR02027">
    <property type="entry name" value="rpoA"/>
    <property type="match status" value="1"/>
</dbReference>
<dbReference type="KEGG" id="thyd:TTHT_1391"/>
<evidence type="ECO:0000256" key="1">
    <source>
        <dbReference type="ARBA" id="ARBA00007123"/>
    </source>
</evidence>
<keyword evidence="14" id="KW-1185">Reference proteome</keyword>
<comment type="similarity">
    <text evidence="1 11">Belongs to the RNA polymerase alpha chain family.</text>
</comment>
<dbReference type="HAMAP" id="MF_00059">
    <property type="entry name" value="RNApol_bact_RpoA"/>
    <property type="match status" value="1"/>
</dbReference>
<dbReference type="Gene3D" id="1.10.150.20">
    <property type="entry name" value="5' to 3' exonuclease, C-terminal subdomain"/>
    <property type="match status" value="1"/>
</dbReference>
<comment type="catalytic activity">
    <reaction evidence="10 11">
        <text>RNA(n) + a ribonucleoside 5'-triphosphate = RNA(n+1) + diphosphate</text>
        <dbReference type="Rhea" id="RHEA:21248"/>
        <dbReference type="Rhea" id="RHEA-COMP:14527"/>
        <dbReference type="Rhea" id="RHEA-COMP:17342"/>
        <dbReference type="ChEBI" id="CHEBI:33019"/>
        <dbReference type="ChEBI" id="CHEBI:61557"/>
        <dbReference type="ChEBI" id="CHEBI:140395"/>
        <dbReference type="EC" id="2.7.7.6"/>
    </reaction>
</comment>
<evidence type="ECO:0000256" key="2">
    <source>
        <dbReference type="ARBA" id="ARBA00012418"/>
    </source>
</evidence>
<accession>A0A7R6PNK9</accession>
<dbReference type="FunFam" id="2.170.120.12:FF:000001">
    <property type="entry name" value="DNA-directed RNA polymerase subunit alpha"/>
    <property type="match status" value="1"/>
</dbReference>